<reference evidence="15" key="2">
    <citation type="submission" date="2020-09" db="EMBL/GenBank/DDBJ databases">
        <authorList>
            <person name="Sun Q."/>
            <person name="Sedlacek I."/>
        </authorList>
    </citation>
    <scope>NUCLEOTIDE SEQUENCE</scope>
    <source>
        <strain evidence="15">CCM 8606</strain>
    </source>
</reference>
<keyword evidence="16" id="KW-1185">Reference proteome</keyword>
<dbReference type="Gene3D" id="1.10.486.10">
    <property type="entry name" value="PCRA, domain 4"/>
    <property type="match status" value="1"/>
</dbReference>
<evidence type="ECO:0000256" key="12">
    <source>
        <dbReference type="SAM" id="MobiDB-lite"/>
    </source>
</evidence>
<evidence type="ECO:0000256" key="5">
    <source>
        <dbReference type="ARBA" id="ARBA00022840"/>
    </source>
</evidence>
<feature type="domain" description="UvrD-like helicase C-terminal" evidence="14">
    <location>
        <begin position="325"/>
        <end position="607"/>
    </location>
</feature>
<dbReference type="GO" id="GO:0016787">
    <property type="term" value="F:hydrolase activity"/>
    <property type="evidence" value="ECO:0007669"/>
    <property type="project" value="UniProtKB-UniRule"/>
</dbReference>
<keyword evidence="4 11" id="KW-0347">Helicase</keyword>
<evidence type="ECO:0000256" key="3">
    <source>
        <dbReference type="ARBA" id="ARBA00022801"/>
    </source>
</evidence>
<dbReference type="RefSeq" id="WP_188354796.1">
    <property type="nucleotide sequence ID" value="NZ_BMDH01000001.1"/>
</dbReference>
<accession>A0A8J3EW13</accession>
<evidence type="ECO:0000256" key="11">
    <source>
        <dbReference type="PROSITE-ProRule" id="PRU00560"/>
    </source>
</evidence>
<evidence type="ECO:0000256" key="6">
    <source>
        <dbReference type="ARBA" id="ARBA00023125"/>
    </source>
</evidence>
<dbReference type="CDD" id="cd18807">
    <property type="entry name" value="SF1_C_UvrD"/>
    <property type="match status" value="1"/>
</dbReference>
<dbReference type="GO" id="GO:0000725">
    <property type="term" value="P:recombinational repair"/>
    <property type="evidence" value="ECO:0007669"/>
    <property type="project" value="TreeGrafter"/>
</dbReference>
<dbReference type="GO" id="GO:0043138">
    <property type="term" value="F:3'-5' DNA helicase activity"/>
    <property type="evidence" value="ECO:0007669"/>
    <property type="project" value="UniProtKB-EC"/>
</dbReference>
<dbReference type="Pfam" id="PF00580">
    <property type="entry name" value="UvrD-helicase"/>
    <property type="match status" value="1"/>
</dbReference>
<dbReference type="InterPro" id="IPR013986">
    <property type="entry name" value="DExx_box_DNA_helicase_dom_sf"/>
</dbReference>
<evidence type="ECO:0000313" key="16">
    <source>
        <dbReference type="Proteomes" id="UP000619536"/>
    </source>
</evidence>
<dbReference type="InterPro" id="IPR000212">
    <property type="entry name" value="DNA_helicase_UvrD/REP"/>
</dbReference>
<keyword evidence="3 11" id="KW-0378">Hydrolase</keyword>
<dbReference type="CDD" id="cd17932">
    <property type="entry name" value="DEXQc_UvrD"/>
    <property type="match status" value="1"/>
</dbReference>
<evidence type="ECO:0000256" key="2">
    <source>
        <dbReference type="ARBA" id="ARBA00022741"/>
    </source>
</evidence>
<evidence type="ECO:0000259" key="14">
    <source>
        <dbReference type="PROSITE" id="PS51217"/>
    </source>
</evidence>
<evidence type="ECO:0000256" key="4">
    <source>
        <dbReference type="ARBA" id="ARBA00022806"/>
    </source>
</evidence>
<dbReference type="SUPFAM" id="SSF52540">
    <property type="entry name" value="P-loop containing nucleoside triphosphate hydrolases"/>
    <property type="match status" value="1"/>
</dbReference>
<dbReference type="EC" id="5.6.2.4" evidence="9"/>
<feature type="compositionally biased region" description="Low complexity" evidence="12">
    <location>
        <begin position="753"/>
        <end position="778"/>
    </location>
</feature>
<evidence type="ECO:0000256" key="9">
    <source>
        <dbReference type="ARBA" id="ARBA00034808"/>
    </source>
</evidence>
<dbReference type="GO" id="GO:0003677">
    <property type="term" value="F:DNA binding"/>
    <property type="evidence" value="ECO:0007669"/>
    <property type="project" value="UniProtKB-KW"/>
</dbReference>
<dbReference type="PROSITE" id="PS51217">
    <property type="entry name" value="UVRD_HELICASE_CTER"/>
    <property type="match status" value="1"/>
</dbReference>
<dbReference type="Gene3D" id="1.10.10.160">
    <property type="match status" value="1"/>
</dbReference>
<dbReference type="AlphaFoldDB" id="A0A8J3EW13"/>
<dbReference type="EMBL" id="BMDH01000001">
    <property type="protein sequence ID" value="GGI13580.1"/>
    <property type="molecule type" value="Genomic_DNA"/>
</dbReference>
<evidence type="ECO:0000256" key="10">
    <source>
        <dbReference type="ARBA" id="ARBA00048988"/>
    </source>
</evidence>
<dbReference type="FunFam" id="1.10.486.10:FF:000003">
    <property type="entry name" value="ATP-dependent DNA helicase"/>
    <property type="match status" value="1"/>
</dbReference>
<evidence type="ECO:0000256" key="8">
    <source>
        <dbReference type="ARBA" id="ARBA00034617"/>
    </source>
</evidence>
<dbReference type="GO" id="GO:0005829">
    <property type="term" value="C:cytosol"/>
    <property type="evidence" value="ECO:0007669"/>
    <property type="project" value="TreeGrafter"/>
</dbReference>
<feature type="compositionally biased region" description="Polar residues" evidence="12">
    <location>
        <begin position="804"/>
        <end position="818"/>
    </location>
</feature>
<keyword evidence="7" id="KW-0413">Isomerase</keyword>
<protein>
    <recommendedName>
        <fullName evidence="9">DNA 3'-5' helicase</fullName>
        <ecNumber evidence="9">5.6.2.4</ecNumber>
    </recommendedName>
</protein>
<dbReference type="GO" id="GO:0005524">
    <property type="term" value="F:ATP binding"/>
    <property type="evidence" value="ECO:0007669"/>
    <property type="project" value="UniProtKB-UniRule"/>
</dbReference>
<dbReference type="InterPro" id="IPR014017">
    <property type="entry name" value="DNA_helicase_UvrD-like_C"/>
</dbReference>
<dbReference type="Proteomes" id="UP000619536">
    <property type="component" value="Unassembled WGS sequence"/>
</dbReference>
<dbReference type="Pfam" id="PF13361">
    <property type="entry name" value="UvrD_C"/>
    <property type="match status" value="1"/>
</dbReference>
<dbReference type="PANTHER" id="PTHR11070">
    <property type="entry name" value="UVRD / RECB / PCRA DNA HELICASE FAMILY MEMBER"/>
    <property type="match status" value="1"/>
</dbReference>
<comment type="catalytic activity">
    <reaction evidence="8">
        <text>Couples ATP hydrolysis with the unwinding of duplex DNA by translocating in the 3'-5' direction.</text>
        <dbReference type="EC" id="5.6.2.4"/>
    </reaction>
</comment>
<dbReference type="PANTHER" id="PTHR11070:SF2">
    <property type="entry name" value="ATP-DEPENDENT DNA HELICASE SRS2"/>
    <property type="match status" value="1"/>
</dbReference>
<dbReference type="InterPro" id="IPR027417">
    <property type="entry name" value="P-loop_NTPase"/>
</dbReference>
<evidence type="ECO:0000256" key="1">
    <source>
        <dbReference type="ARBA" id="ARBA00009922"/>
    </source>
</evidence>
<organism evidence="15 16">
    <name type="scientific">Galliscardovia ingluviei</name>
    <dbReference type="NCBI Taxonomy" id="1769422"/>
    <lineage>
        <taxon>Bacteria</taxon>
        <taxon>Bacillati</taxon>
        <taxon>Actinomycetota</taxon>
        <taxon>Actinomycetes</taxon>
        <taxon>Bifidobacteriales</taxon>
        <taxon>Bifidobacteriaceae</taxon>
        <taxon>Galliscardovia</taxon>
    </lineage>
</organism>
<keyword evidence="2 11" id="KW-0547">Nucleotide-binding</keyword>
<keyword evidence="6" id="KW-0238">DNA-binding</keyword>
<name>A0A8J3EW13_9BIFI</name>
<feature type="domain" description="UvrD-like helicase ATP-binding" evidence="13">
    <location>
        <begin position="26"/>
        <end position="324"/>
    </location>
</feature>
<dbReference type="GO" id="GO:0033202">
    <property type="term" value="C:DNA helicase complex"/>
    <property type="evidence" value="ECO:0007669"/>
    <property type="project" value="TreeGrafter"/>
</dbReference>
<evidence type="ECO:0000256" key="7">
    <source>
        <dbReference type="ARBA" id="ARBA00023235"/>
    </source>
</evidence>
<evidence type="ECO:0000259" key="13">
    <source>
        <dbReference type="PROSITE" id="PS51198"/>
    </source>
</evidence>
<dbReference type="Gene3D" id="3.40.50.300">
    <property type="entry name" value="P-loop containing nucleotide triphosphate hydrolases"/>
    <property type="match status" value="2"/>
</dbReference>
<feature type="binding site" evidence="11">
    <location>
        <begin position="47"/>
        <end position="54"/>
    </location>
    <ligand>
        <name>ATP</name>
        <dbReference type="ChEBI" id="CHEBI:30616"/>
    </ligand>
</feature>
<sequence>MTFDIPVPPAPETGNANHHAEAALTEGLNDQQLAAVTYQGPALLIAAGAGSGKTRVLTRRIAWLMQQLHASSRQILAITFTNKAAAEMKQRLASLIGPVAQHMWVSTFHSACVRILRSDGSAIGLKSGFSIYDTADSTRLIKLISADFNIDAKRYTPRALLAKISDYKNSLRTASQVLADFAPDFVPGKTGTTIADAGNQEYVAACVYAEYQHRLAAANAVDFDDLIMRTVELLQSNAEVAAKYHQMFRYILVDEYQDTNHAQYVLIRELAHVGADDAAWITVVGDSDQSIYAFRGADIRNIQEFEQDFPHATTILLEQNYRSTQTILNAANAVIAHNPGRKPKKLWTAFGEGSKIIGYAADNAQQEGAWIATEIARLASEESIAYSDMAIMYRANAQSRSLEEALIHAGLPYQIVGGTKFYERKEVKDALAYLQVIANPDDGVNFLRILNTPKRGLGARAEALITQVANEHGMSMFSALEACASGSIASVPTRTATLMAKFADELEQMRIFAVAHDAKPSEVVAHVLDHSGLLSELKQSKDPQDLTRVDNLSQLQSTAAEYEQTTPDASLSGFLETTALVSDSDQLPDESQDLGTVTLMTLHTAKGLEYPVVFLTGMEEGTFPHARAMENASELEEERRLAYVGITRARKILYVTRAAVRAQWGQAQDMMPSQFLDDIPQELMDWKRKSSSMERMREGGYGGSSSRFASDEFGGFEDDYADYSTYGAANYGSSSSSSYGGSYGNSRSGYGYASSSSSSYGSHSYGSRSYNGYGRTSSKSGPVTTKRMRQQLLDSVSRAKQRTPAPSTATSPSEQSVSINDFHIGDRVNHDQYGLGTVVDTQDKGRNSVITVDFGSDGVKRLLLRVAPIEKI</sequence>
<evidence type="ECO:0000313" key="15">
    <source>
        <dbReference type="EMBL" id="GGI13580.1"/>
    </source>
</evidence>
<dbReference type="PROSITE" id="PS51198">
    <property type="entry name" value="UVRD_HELICASE_ATP_BIND"/>
    <property type="match status" value="1"/>
</dbReference>
<dbReference type="InterPro" id="IPR014016">
    <property type="entry name" value="UvrD-like_ATP-bd"/>
</dbReference>
<dbReference type="Pfam" id="PF21196">
    <property type="entry name" value="PcrA_UvrD_tudor"/>
    <property type="match status" value="1"/>
</dbReference>
<comment type="similarity">
    <text evidence="1">Belongs to the helicase family. UvrD subfamily.</text>
</comment>
<comment type="catalytic activity">
    <reaction evidence="10">
        <text>ATP + H2O = ADP + phosphate + H(+)</text>
        <dbReference type="Rhea" id="RHEA:13065"/>
        <dbReference type="ChEBI" id="CHEBI:15377"/>
        <dbReference type="ChEBI" id="CHEBI:15378"/>
        <dbReference type="ChEBI" id="CHEBI:30616"/>
        <dbReference type="ChEBI" id="CHEBI:43474"/>
        <dbReference type="ChEBI" id="CHEBI:456216"/>
        <dbReference type="EC" id="5.6.2.4"/>
    </reaction>
</comment>
<proteinExistence type="inferred from homology"/>
<comment type="caution">
    <text evidence="15">The sequence shown here is derived from an EMBL/GenBank/DDBJ whole genome shotgun (WGS) entry which is preliminary data.</text>
</comment>
<feature type="region of interest" description="Disordered" evidence="12">
    <location>
        <begin position="753"/>
        <end position="818"/>
    </location>
</feature>
<keyword evidence="5 11" id="KW-0067">ATP-binding</keyword>
<reference evidence="15" key="1">
    <citation type="journal article" date="2014" name="Int. J. Syst. Evol. Microbiol.">
        <title>Complete genome sequence of Corynebacterium casei LMG S-19264T (=DSM 44701T), isolated from a smear-ripened cheese.</title>
        <authorList>
            <consortium name="US DOE Joint Genome Institute (JGI-PGF)"/>
            <person name="Walter F."/>
            <person name="Albersmeier A."/>
            <person name="Kalinowski J."/>
            <person name="Ruckert C."/>
        </authorList>
    </citation>
    <scope>NUCLEOTIDE SEQUENCE</scope>
    <source>
        <strain evidence="15">CCM 8606</strain>
    </source>
</reference>
<gene>
    <name evidence="15" type="primary">pcrA</name>
    <name evidence="15" type="ORF">GCM10007377_06670</name>
</gene>